<protein>
    <submittedName>
        <fullName evidence="4">Uncharacterized protein</fullName>
    </submittedName>
</protein>
<reference evidence="4 5" key="1">
    <citation type="submission" date="2019-09" db="EMBL/GenBank/DDBJ databases">
        <title>Distinct polysaccharide growth profiles of human intestinal Prevotella copri isolates.</title>
        <authorList>
            <person name="Fehlner-Peach H."/>
            <person name="Magnabosco C."/>
            <person name="Raghavan V."/>
            <person name="Scher J.U."/>
            <person name="Tett A."/>
            <person name="Cox L.M."/>
            <person name="Gottsegen C."/>
            <person name="Watters A."/>
            <person name="Wiltshire- Gordon J.D."/>
            <person name="Segata N."/>
            <person name="Bonneau R."/>
            <person name="Littman D.R."/>
        </authorList>
    </citation>
    <scope>NUCLEOTIDE SEQUENCE [LARGE SCALE GENOMIC DNA]</scope>
    <source>
        <strain evidence="4 5">BVe41219</strain>
    </source>
</reference>
<gene>
    <name evidence="4" type="ORF">F7D42_10135</name>
</gene>
<feature type="transmembrane region" description="Helical" evidence="3">
    <location>
        <begin position="409"/>
        <end position="427"/>
    </location>
</feature>
<comment type="caution">
    <text evidence="4">The sequence shown here is derived from an EMBL/GenBank/DDBJ whole genome shotgun (WGS) entry which is preliminary data.</text>
</comment>
<organism evidence="4 5">
    <name type="scientific">Segatella copri</name>
    <dbReference type="NCBI Taxonomy" id="165179"/>
    <lineage>
        <taxon>Bacteria</taxon>
        <taxon>Pseudomonadati</taxon>
        <taxon>Bacteroidota</taxon>
        <taxon>Bacteroidia</taxon>
        <taxon>Bacteroidales</taxon>
        <taxon>Prevotellaceae</taxon>
        <taxon>Segatella</taxon>
    </lineage>
</organism>
<keyword evidence="1" id="KW-0175">Coiled coil</keyword>
<proteinExistence type="predicted"/>
<keyword evidence="3" id="KW-0812">Transmembrane</keyword>
<dbReference type="RefSeq" id="WP_153101182.1">
    <property type="nucleotide sequence ID" value="NZ_VZAZ01000043.1"/>
</dbReference>
<feature type="region of interest" description="Disordered" evidence="2">
    <location>
        <begin position="205"/>
        <end position="227"/>
    </location>
</feature>
<keyword evidence="3" id="KW-1133">Transmembrane helix</keyword>
<evidence type="ECO:0000313" key="4">
    <source>
        <dbReference type="EMBL" id="MQO56054.1"/>
    </source>
</evidence>
<feature type="coiled-coil region" evidence="1">
    <location>
        <begin position="31"/>
        <end position="86"/>
    </location>
</feature>
<name>A0A6A7VMS7_9BACT</name>
<evidence type="ECO:0000256" key="1">
    <source>
        <dbReference type="SAM" id="Coils"/>
    </source>
</evidence>
<evidence type="ECO:0000313" key="5">
    <source>
        <dbReference type="Proteomes" id="UP000358159"/>
    </source>
</evidence>
<keyword evidence="3" id="KW-0472">Membrane</keyword>
<evidence type="ECO:0000256" key="2">
    <source>
        <dbReference type="SAM" id="MobiDB-lite"/>
    </source>
</evidence>
<dbReference type="EMBL" id="VZAZ01000043">
    <property type="protein sequence ID" value="MQO56054.1"/>
    <property type="molecule type" value="Genomic_DNA"/>
</dbReference>
<dbReference type="AlphaFoldDB" id="A0A6A7VMS7"/>
<dbReference type="Proteomes" id="UP000358159">
    <property type="component" value="Unassembled WGS sequence"/>
</dbReference>
<sequence>MKLNLIKKVFNMERKGTYKYSQEELDRNKIIKMQQEELQELRQKSLKLKSEKDKLNAECDSQDKEIAELYSKAEMLRKKALELARKQGLNPIKILDPISKPTHCVDNDATDFMTEEKISLNDIPAWSDILDKANESIEGDVILEDLLSAKEFQYCQEEVARINLEFEQKTKLSKVDIAFLMIAVALQTARWIIIQEVLGDLGDRGERVDSHDGDRTKKKDLNDWNKKHGDKDNINSDKYPTWKDIIFGQYTRTDGGKTHWVCPYDAQSFGPDGFDDGGKGAHRKNTLGHDPILGWIFGTANLMTCSITCSRKFNYGTYRVEYPGGIFGQKISAATMFYEVYDSIQEDKFRLPAALFAQYAHLKSDVFTERGLPIPLLDSFSPELAGKLYSEQYDALCLAKDAARVGSQAVFAIFINMLISLLHGFFYNSQKDHRRDFYEVRTRKILLYSNAISSSINLAYVGVNAYSGNVGEALKKLDLGGLLVTLWRLFSDIRFITKVKEQFINEELDKVTANELKELDKMFE</sequence>
<accession>A0A6A7VMS7</accession>
<evidence type="ECO:0000256" key="3">
    <source>
        <dbReference type="SAM" id="Phobius"/>
    </source>
</evidence>